<sequence length="83" mass="8574">MFNSYLLGSGAPAVASFEITPSDTTTFPRAIRAVTINAGGTLAWRGDDGQINQTSPLPAGTYPLSADRILESGTTATGITGWV</sequence>
<evidence type="ECO:0000313" key="2">
    <source>
        <dbReference type="Proteomes" id="UP000229314"/>
    </source>
</evidence>
<organism evidence="1 2">
    <name type="scientific">Paracoccus yeei</name>
    <dbReference type="NCBI Taxonomy" id="147645"/>
    <lineage>
        <taxon>Bacteria</taxon>
        <taxon>Pseudomonadati</taxon>
        <taxon>Pseudomonadota</taxon>
        <taxon>Alphaproteobacteria</taxon>
        <taxon>Rhodobacterales</taxon>
        <taxon>Paracoccaceae</taxon>
        <taxon>Paracoccus</taxon>
    </lineage>
</organism>
<reference evidence="1 2" key="1">
    <citation type="submission" date="2017-10" db="EMBL/GenBank/DDBJ databases">
        <title>Complete genome sequence of Paracoccus yeei TT13 isolated from human skin.</title>
        <authorList>
            <person name="Lee K."/>
            <person name="Lim J.Y."/>
            <person name="Hwang I."/>
        </authorList>
    </citation>
    <scope>NUCLEOTIDE SEQUENCE [LARGE SCALE GENOMIC DNA]</scope>
    <source>
        <strain evidence="1 2">TT13</strain>
    </source>
</reference>
<protein>
    <submittedName>
        <fullName evidence="1">Uncharacterized protein</fullName>
    </submittedName>
</protein>
<dbReference type="EMBL" id="CP024422">
    <property type="protein sequence ID" value="ATQ56222.1"/>
    <property type="molecule type" value="Genomic_DNA"/>
</dbReference>
<dbReference type="AlphaFoldDB" id="A0A2D2C140"/>
<dbReference type="Proteomes" id="UP000229314">
    <property type="component" value="Chromosome"/>
</dbReference>
<dbReference type="GeneID" id="78898126"/>
<accession>A0A2D2C140</accession>
<dbReference type="RefSeq" id="WP_099649086.1">
    <property type="nucleotide sequence ID" value="NZ_CP024422.1"/>
</dbReference>
<name>A0A2D2C140_9RHOB</name>
<evidence type="ECO:0000313" key="1">
    <source>
        <dbReference type="EMBL" id="ATQ56222.1"/>
    </source>
</evidence>
<gene>
    <name evidence="1" type="ORF">PYTT13_10645</name>
</gene>
<proteinExistence type="predicted"/>